<accession>A0ABT4IH17</accession>
<dbReference type="EMBL" id="JAPTGB010000014">
    <property type="protein sequence ID" value="MCZ0861037.1"/>
    <property type="molecule type" value="Genomic_DNA"/>
</dbReference>
<dbReference type="Gene3D" id="2.60.120.380">
    <property type="match status" value="1"/>
</dbReference>
<sequence>MRKLLMFGICAVILFSLCIPGSTVAMENEISDYTVTPWNDPSEMTRAAPISGTVTDGEKKRFTYILNSGSSKLDVELSWSLSPNNNELALQITAPNGATFGPYHDMYDNAKNGRIPVSLSSSTSLPSGSWVITVTGESVIGTQPFTLVINES</sequence>
<evidence type="ECO:0000313" key="1">
    <source>
        <dbReference type="EMBL" id="MCZ0861037.1"/>
    </source>
</evidence>
<gene>
    <name evidence="1" type="ORF">O0S10_07335</name>
</gene>
<reference evidence="1" key="1">
    <citation type="submission" date="2022-12" db="EMBL/GenBank/DDBJ databases">
        <title>Isolation and characterisation of novel Methanocorpusculum spp. from native Australian herbivores indicates the genus is ancestrally host-associated.</title>
        <authorList>
            <person name="Volmer J.G."/>
            <person name="Soo R.M."/>
            <person name="Evans P.N."/>
            <person name="Hoedt E.C."/>
            <person name="Astorga Alsina A.L."/>
            <person name="Woodcroft B.J."/>
            <person name="Tyson G.W."/>
            <person name="Hugenholtz P."/>
            <person name="Morrison M."/>
        </authorList>
    </citation>
    <scope>NUCLEOTIDE SEQUENCE</scope>
    <source>
        <strain evidence="1">MG</strain>
    </source>
</reference>
<keyword evidence="2" id="KW-1185">Reference proteome</keyword>
<name>A0ABT4IH17_9EURY</name>
<proteinExistence type="predicted"/>
<dbReference type="RefSeq" id="WP_268925232.1">
    <property type="nucleotide sequence ID" value="NZ_JAPTGB010000014.1"/>
</dbReference>
<evidence type="ECO:0008006" key="3">
    <source>
        <dbReference type="Google" id="ProtNLM"/>
    </source>
</evidence>
<dbReference type="Proteomes" id="UP001141422">
    <property type="component" value="Unassembled WGS sequence"/>
</dbReference>
<organism evidence="1 2">
    <name type="scientific">Methanocorpusculum petauri</name>
    <dbReference type="NCBI Taxonomy" id="3002863"/>
    <lineage>
        <taxon>Archaea</taxon>
        <taxon>Methanobacteriati</taxon>
        <taxon>Methanobacteriota</taxon>
        <taxon>Stenosarchaea group</taxon>
        <taxon>Methanomicrobia</taxon>
        <taxon>Methanomicrobiales</taxon>
        <taxon>Methanocorpusculaceae</taxon>
        <taxon>Methanocorpusculum</taxon>
    </lineage>
</organism>
<evidence type="ECO:0000313" key="2">
    <source>
        <dbReference type="Proteomes" id="UP001141422"/>
    </source>
</evidence>
<protein>
    <recommendedName>
        <fullName evidence="3">Peptidase C-terminal archaeal/bacterial domain-containing protein</fullName>
    </recommendedName>
</protein>
<comment type="caution">
    <text evidence="1">The sequence shown here is derived from an EMBL/GenBank/DDBJ whole genome shotgun (WGS) entry which is preliminary data.</text>
</comment>